<dbReference type="GO" id="GO:0071444">
    <property type="term" value="P:cellular response to pheromone"/>
    <property type="evidence" value="ECO:0007669"/>
    <property type="project" value="EnsemblFungi"/>
</dbReference>
<accession>G8JP27</accession>
<evidence type="ECO:0000313" key="7">
    <source>
        <dbReference type="EMBL" id="AET37932.1"/>
    </source>
</evidence>
<dbReference type="STRING" id="931890.G8JP27"/>
<feature type="region of interest" description="Disordered" evidence="5">
    <location>
        <begin position="567"/>
        <end position="642"/>
    </location>
</feature>
<dbReference type="InterPro" id="IPR013136">
    <property type="entry name" value="WSTF_Acf1_Cbp146"/>
</dbReference>
<protein>
    <recommendedName>
        <fullName evidence="6">WAC domain-containing protein</fullName>
    </recommendedName>
</protein>
<dbReference type="FunCoup" id="G8JP27">
    <property type="interactions" value="305"/>
</dbReference>
<dbReference type="eggNOG" id="KOG1245">
    <property type="taxonomic scope" value="Eukaryota"/>
</dbReference>
<gene>
    <name evidence="7" type="ordered locus">Ecym_2183</name>
</gene>
<evidence type="ECO:0000256" key="4">
    <source>
        <dbReference type="SAM" id="Coils"/>
    </source>
</evidence>
<dbReference type="Pfam" id="PF10537">
    <property type="entry name" value="WAC_Acf1_DNA_bd"/>
    <property type="match status" value="1"/>
</dbReference>
<dbReference type="GO" id="GO:0031509">
    <property type="term" value="P:subtelomeric heterochromatin formation"/>
    <property type="evidence" value="ECO:0007669"/>
    <property type="project" value="EnsemblFungi"/>
</dbReference>
<keyword evidence="8" id="KW-1185">Reference proteome</keyword>
<dbReference type="KEGG" id="erc:Ecym_2183"/>
<name>G8JP27_ERECY</name>
<dbReference type="OMA" id="GAPWCVK"/>
<dbReference type="Pfam" id="PF02791">
    <property type="entry name" value="DDT"/>
    <property type="match status" value="1"/>
</dbReference>
<dbReference type="PANTHER" id="PTHR32075">
    <property type="entry name" value="ISWI CHROMATIN-REMODELING COMPLEX SUBUNIT YPL216W-RELATED"/>
    <property type="match status" value="1"/>
</dbReference>
<dbReference type="InParanoid" id="G8JP27"/>
<dbReference type="InterPro" id="IPR028941">
    <property type="entry name" value="WHIM2_dom"/>
</dbReference>
<dbReference type="EMBL" id="CP002498">
    <property type="protein sequence ID" value="AET37932.1"/>
    <property type="molecule type" value="Genomic_DNA"/>
</dbReference>
<dbReference type="PANTHER" id="PTHR32075:SF6">
    <property type="entry name" value="ISWI CHROMATIN-REMODELING COMPLEX SUBUNIT YPL216W-RELATED"/>
    <property type="match status" value="1"/>
</dbReference>
<feature type="coiled-coil region" evidence="4">
    <location>
        <begin position="1079"/>
        <end position="1106"/>
    </location>
</feature>
<feature type="compositionally biased region" description="Polar residues" evidence="5">
    <location>
        <begin position="590"/>
        <end position="600"/>
    </location>
</feature>
<feature type="region of interest" description="Disordered" evidence="5">
    <location>
        <begin position="135"/>
        <end position="159"/>
    </location>
</feature>
<dbReference type="InterPro" id="IPR018501">
    <property type="entry name" value="DDT_dom"/>
</dbReference>
<evidence type="ECO:0000259" key="6">
    <source>
        <dbReference type="PROSITE" id="PS51136"/>
    </source>
</evidence>
<dbReference type="Proteomes" id="UP000006790">
    <property type="component" value="Chromosome 2"/>
</dbReference>
<evidence type="ECO:0000256" key="1">
    <source>
        <dbReference type="ARBA" id="ARBA00004123"/>
    </source>
</evidence>
<feature type="domain" description="WAC" evidence="6">
    <location>
        <begin position="23"/>
        <end position="130"/>
    </location>
</feature>
<dbReference type="GO" id="GO:0000122">
    <property type="term" value="P:negative regulation of transcription by RNA polymerase II"/>
    <property type="evidence" value="ECO:0007669"/>
    <property type="project" value="EnsemblFungi"/>
</dbReference>
<organism evidence="7 8">
    <name type="scientific">Eremothecium cymbalariae (strain CBS 270.75 / DBVPG 7215 / KCTC 17166 / NRRL Y-17582)</name>
    <name type="common">Yeast</name>
    <dbReference type="NCBI Taxonomy" id="931890"/>
    <lineage>
        <taxon>Eukaryota</taxon>
        <taxon>Fungi</taxon>
        <taxon>Dikarya</taxon>
        <taxon>Ascomycota</taxon>
        <taxon>Saccharomycotina</taxon>
        <taxon>Saccharomycetes</taxon>
        <taxon>Saccharomycetales</taxon>
        <taxon>Saccharomycetaceae</taxon>
        <taxon>Eremothecium</taxon>
    </lineage>
</organism>
<keyword evidence="2 3" id="KW-0539">Nucleus</keyword>
<feature type="compositionally biased region" description="Low complexity" evidence="5">
    <location>
        <begin position="147"/>
        <end position="158"/>
    </location>
</feature>
<evidence type="ECO:0000313" key="8">
    <source>
        <dbReference type="Proteomes" id="UP000006790"/>
    </source>
</evidence>
<evidence type="ECO:0000256" key="3">
    <source>
        <dbReference type="PROSITE-ProRule" id="PRU00475"/>
    </source>
</evidence>
<feature type="coiled-coil region" evidence="4">
    <location>
        <begin position="771"/>
        <end position="817"/>
    </location>
</feature>
<dbReference type="AlphaFoldDB" id="G8JP27"/>
<dbReference type="PROSITE" id="PS51136">
    <property type="entry name" value="WAC"/>
    <property type="match status" value="1"/>
</dbReference>
<dbReference type="GO" id="GO:0000781">
    <property type="term" value="C:chromosome, telomeric region"/>
    <property type="evidence" value="ECO:0007669"/>
    <property type="project" value="GOC"/>
</dbReference>
<dbReference type="RefSeq" id="XP_003644749.1">
    <property type="nucleotide sequence ID" value="XM_003644701.1"/>
</dbReference>
<dbReference type="Pfam" id="PF15613">
    <property type="entry name" value="WSD"/>
    <property type="match status" value="1"/>
</dbReference>
<evidence type="ECO:0000256" key="5">
    <source>
        <dbReference type="SAM" id="MobiDB-lite"/>
    </source>
</evidence>
<dbReference type="OrthoDB" id="332390at2759"/>
<sequence>MVLYKRKPIVLPTPKALPRNLACKVWHIKETGEWFCTYQGYLDRLDFYMRHYFTCEITGTSCLTFFDALNSEESQFKNVEEKFPLKLREPVARFLHFNEVRRLDLLVEQVYAKFKTDFFPGEIVYLRKNRQEMTPTPDDLFKDGEQPSAPNSSSSNYSGHVLQYQKPYVIKEKAHFNAVMDPETKKQLSPAYSKYMLTEEHSSGTGNYIIADQSQIYRDRSSFTKHLIKCFCKITLRRASSKMGAPWCVKEDYLPMYGLTMEWPADMLKYKEDPVESGLNAASSKRSHEEGNVGSIEAYCGFPDIEHELGDGLKEHKKRIKRDNQAALLPYSTNGAGVSTDDTDKKRQDLQEDENLQYQAGIPLPQTEATPITSIMEDMKLPYVGPHQPLSALLTYSKDLEHIPLNSNIALFKEFDKLIQCYTFLNTFNEKICMSNFTWENFITTLRCTDVKLFSGKVVTIKQRDNDIDNFTFNGKDTSDSDPQFKYSLSKSQFEEDAAAFIESKNNQYLCYTIEDDVPVDDEYLDAINGNGSALLIECFVALLRLFIDEEGDWKTLVMENWYDDDDDDDDDDDNNNNNNKENSTKDSSNKLSSKQNATNGEGVDDNPKSEEEEDIHDSNSESSKYLQENDQQEDSNGITNPEIDTLLDKCLTFRKINWSERLTKRQFQNGFWIIELLGIYQDCMHLPMYTDFIHKFIRAVVPKESHPCQLNKILWRNFARNLTIEEKVTSMWILVDLVSNFSQEIKAAVEDSMELCGQIRSERYKIGRDLKSEYQILSELQESRKKLEANAVSQEFLDLEKKLEQQESKIAHLQDDKYYLDRVLCENDLQRLKPLGMDRYGNKFYWLELYGMNRPSKAGDDAFVSLTSGRIWIQGPNLWDSTYILGVSEEEVEEWKRLRLTCGPSEATKSVFNIYRAEDGSYKLFETTCNEEVELIDRHGIINHNRTLTPLQKKIIDETPEGLLLSDDQWYYINSIEDYKILVDWWENWGRREHDLLRQVKSAECEILASLERDLENIDKLEAVKELKEQFHQYELSEDELKATVQTISEEDDQEFKEGDQLEQLAEEIMKLDDSFKTRKILNKIRNLELQRDELLAKKQSIEGSKKPGSRVQLRSERKRNMINRDKKLKKQEEILTDLINIPLTAPQRRLVAWENELAKKLWGTSLMKGASGKFKGQVKDSVDHKLTSILKNTLKYQDAATTVA</sequence>
<proteinExistence type="predicted"/>
<reference evidence="8" key="1">
    <citation type="journal article" date="2012" name="G3 (Bethesda)">
        <title>Pichia sorbitophila, an interspecies yeast hybrid reveals early steps of genome resolution following polyploidization.</title>
        <authorList>
            <person name="Leh Louis V."/>
            <person name="Despons L."/>
            <person name="Friedrich A."/>
            <person name="Martin T."/>
            <person name="Durrens P."/>
            <person name="Casaregola S."/>
            <person name="Neuveglise C."/>
            <person name="Fairhead C."/>
            <person name="Marck C."/>
            <person name="Cruz J.A."/>
            <person name="Straub M.L."/>
            <person name="Kugler V."/>
            <person name="Sacerdot C."/>
            <person name="Uzunov Z."/>
            <person name="Thierry A."/>
            <person name="Weiss S."/>
            <person name="Bleykasten C."/>
            <person name="De Montigny J."/>
            <person name="Jacques N."/>
            <person name="Jung P."/>
            <person name="Lemaire M."/>
            <person name="Mallet S."/>
            <person name="Morel G."/>
            <person name="Richard G.F."/>
            <person name="Sarkar A."/>
            <person name="Savel G."/>
            <person name="Schacherer J."/>
            <person name="Seret M.L."/>
            <person name="Talla E."/>
            <person name="Samson G."/>
            <person name="Jubin C."/>
            <person name="Poulain J."/>
            <person name="Vacherie B."/>
            <person name="Barbe V."/>
            <person name="Pelletier E."/>
            <person name="Sherman D.J."/>
            <person name="Westhof E."/>
            <person name="Weissenbach J."/>
            <person name="Baret P.V."/>
            <person name="Wincker P."/>
            <person name="Gaillardin C."/>
            <person name="Dujon B."/>
            <person name="Souciet J.L."/>
        </authorList>
    </citation>
    <scope>NUCLEOTIDE SEQUENCE [LARGE SCALE GENOMIC DNA]</scope>
    <source>
        <strain evidence="8">CBS 270.75 / DBVPG 7215 / KCTC 17166 / NRRL Y-17582</strain>
    </source>
</reference>
<keyword evidence="4" id="KW-0175">Coiled coil</keyword>
<dbReference type="GeneID" id="11471810"/>
<feature type="compositionally biased region" description="Polar residues" evidence="5">
    <location>
        <begin position="621"/>
        <end position="640"/>
    </location>
</feature>
<dbReference type="HOGENOM" id="CLU_265647_0_0_1"/>
<evidence type="ECO:0000256" key="2">
    <source>
        <dbReference type="ARBA" id="ARBA00023242"/>
    </source>
</evidence>
<dbReference type="GO" id="GO:0008623">
    <property type="term" value="C:CHRAC"/>
    <property type="evidence" value="ECO:0007669"/>
    <property type="project" value="EnsemblFungi"/>
</dbReference>
<comment type="subcellular location">
    <subcellularLocation>
        <location evidence="1 3">Nucleus</location>
    </subcellularLocation>
</comment>